<sequence>SRVIFDTQGSIKYAQVQPSLTLNSHLDKAYPLEQVIGDPSKPVMTRSRLYTNAKVYMYALTVSTTEPKNIKEALSDNSWIESIHGMDECDSMSTQMAIARLDADLQRTPTNRTKYHSIIRGLIYLTASRQDIAFATFTYNMGIRYPKNSSFELITYSDADHVGFHDDCKSTSGGLQFLCEKLVSWSSKKQDCTAMSIAESELYRYLFAVVIWMRTKLLDYEYKFNKISMYCDSKSVIAISCNPVQHSRTNHINIWYYFIKEHIERGTVELYFVRTEYQLADLFTKALPKERFKYLVQSN</sequence>
<name>A0ABQ5DAD2_9ASTR</name>
<feature type="non-terminal residue" evidence="1">
    <location>
        <position position="1"/>
    </location>
</feature>
<dbReference type="Proteomes" id="UP001151760">
    <property type="component" value="Unassembled WGS sequence"/>
</dbReference>
<keyword evidence="2" id="KW-1185">Reference proteome</keyword>
<accession>A0ABQ5DAD2</accession>
<evidence type="ECO:0000313" key="2">
    <source>
        <dbReference type="Proteomes" id="UP001151760"/>
    </source>
</evidence>
<dbReference type="CDD" id="cd09272">
    <property type="entry name" value="RNase_HI_RT_Ty1"/>
    <property type="match status" value="1"/>
</dbReference>
<reference evidence="1" key="2">
    <citation type="submission" date="2022-01" db="EMBL/GenBank/DDBJ databases">
        <authorList>
            <person name="Yamashiro T."/>
            <person name="Shiraishi A."/>
            <person name="Satake H."/>
            <person name="Nakayama K."/>
        </authorList>
    </citation>
    <scope>NUCLEOTIDE SEQUENCE</scope>
</reference>
<dbReference type="EMBL" id="BQNB010015059">
    <property type="protein sequence ID" value="GJT35538.1"/>
    <property type="molecule type" value="Genomic_DNA"/>
</dbReference>
<organism evidence="1 2">
    <name type="scientific">Tanacetum coccineum</name>
    <dbReference type="NCBI Taxonomy" id="301880"/>
    <lineage>
        <taxon>Eukaryota</taxon>
        <taxon>Viridiplantae</taxon>
        <taxon>Streptophyta</taxon>
        <taxon>Embryophyta</taxon>
        <taxon>Tracheophyta</taxon>
        <taxon>Spermatophyta</taxon>
        <taxon>Magnoliopsida</taxon>
        <taxon>eudicotyledons</taxon>
        <taxon>Gunneridae</taxon>
        <taxon>Pentapetalae</taxon>
        <taxon>asterids</taxon>
        <taxon>campanulids</taxon>
        <taxon>Asterales</taxon>
        <taxon>Asteraceae</taxon>
        <taxon>Asteroideae</taxon>
        <taxon>Anthemideae</taxon>
        <taxon>Anthemidinae</taxon>
        <taxon>Tanacetum</taxon>
    </lineage>
</organism>
<dbReference type="PANTHER" id="PTHR11439">
    <property type="entry name" value="GAG-POL-RELATED RETROTRANSPOSON"/>
    <property type="match status" value="1"/>
</dbReference>
<comment type="caution">
    <text evidence="1">The sequence shown here is derived from an EMBL/GenBank/DDBJ whole genome shotgun (WGS) entry which is preliminary data.</text>
</comment>
<proteinExistence type="predicted"/>
<dbReference type="PANTHER" id="PTHR11439:SF495">
    <property type="entry name" value="REVERSE TRANSCRIPTASE, RNA-DEPENDENT DNA POLYMERASE-RELATED"/>
    <property type="match status" value="1"/>
</dbReference>
<protein>
    <recommendedName>
        <fullName evidence="3">Reverse transcriptase Ty1/copia-type domain-containing protein</fullName>
    </recommendedName>
</protein>
<evidence type="ECO:0008006" key="3">
    <source>
        <dbReference type="Google" id="ProtNLM"/>
    </source>
</evidence>
<gene>
    <name evidence="1" type="ORF">Tco_0925957</name>
</gene>
<reference evidence="1" key="1">
    <citation type="journal article" date="2022" name="Int. J. Mol. Sci.">
        <title>Draft Genome of Tanacetum Coccineum: Genomic Comparison of Closely Related Tanacetum-Family Plants.</title>
        <authorList>
            <person name="Yamashiro T."/>
            <person name="Shiraishi A."/>
            <person name="Nakayama K."/>
            <person name="Satake H."/>
        </authorList>
    </citation>
    <scope>NUCLEOTIDE SEQUENCE</scope>
</reference>
<evidence type="ECO:0000313" key="1">
    <source>
        <dbReference type="EMBL" id="GJT35538.1"/>
    </source>
</evidence>